<dbReference type="Proteomes" id="UP000693892">
    <property type="component" value="Unassembled WGS sequence"/>
</dbReference>
<dbReference type="AlphaFoldDB" id="A0A916JWT9"/>
<comment type="caution">
    <text evidence="1">The sequence shown here is derived from an EMBL/GenBank/DDBJ whole genome shotgun (WGS) entry which is preliminary data.</text>
</comment>
<keyword evidence="2" id="KW-1185">Reference proteome</keyword>
<dbReference type="EMBL" id="CAJVAP010000008">
    <property type="protein sequence ID" value="CAG7606465.1"/>
    <property type="molecule type" value="Genomic_DNA"/>
</dbReference>
<proteinExistence type="predicted"/>
<accession>A0A916JWT9</accession>
<organism evidence="1 2">
    <name type="scientific">Leucobacter soli</name>
    <dbReference type="NCBI Taxonomy" id="2812850"/>
    <lineage>
        <taxon>Bacteria</taxon>
        <taxon>Bacillati</taxon>
        <taxon>Actinomycetota</taxon>
        <taxon>Actinomycetes</taxon>
        <taxon>Micrococcales</taxon>
        <taxon>Microbacteriaceae</taxon>
        <taxon>Leucobacter</taxon>
    </lineage>
</organism>
<evidence type="ECO:0000313" key="2">
    <source>
        <dbReference type="Proteomes" id="UP000693892"/>
    </source>
</evidence>
<protein>
    <submittedName>
        <fullName evidence="1">Uncharacterized protein</fullName>
    </submittedName>
</protein>
<evidence type="ECO:0000313" key="1">
    <source>
        <dbReference type="EMBL" id="CAG7606465.1"/>
    </source>
</evidence>
<name>A0A916JWT9_9MICO</name>
<reference evidence="1" key="1">
    <citation type="submission" date="2021-06" db="EMBL/GenBank/DDBJ databases">
        <authorList>
            <person name="Criscuolo A."/>
        </authorList>
    </citation>
    <scope>NUCLEOTIDE SEQUENCE</scope>
    <source>
        <strain evidence="1">CIP111803</strain>
    </source>
</reference>
<sequence length="152" mass="16620">MPHSAPSRGRLEGMARVEVYPDRVVIRLTASEKAIAMRRRDIVLDRDAIVSAVITEDPWVWLRGVRSPGAHLPGRLALGTWRALSGRDFVVARSGRPAVVIDLDVPEGAEEDRGWVGEFDPFARVIISTAHAGDLVAALRLDGKDTVFDTAD</sequence>
<gene>
    <name evidence="1" type="ORF">LEUCIP111803_00933</name>
</gene>